<sequence length="380" mass="39709">MAGNAGQRNTSLLTSFTESTVHSTSQGGEGALVGAGGSLVGVGVDVVGGVRVPAHFCGVVALRPTAGRLSLLGVTGRGAPQTGVHPSVGVLGRDVGMVVAAVRAVLEAEVGDDPLPPPVPWRPYLVEGGRPLRVGWCEDDEAFPPTPGCRRAVAVAREALGAAGHSLVAFTPPGSRRAWGLALACLAADQGVALRANLSGEERDALIGHGPELLALPRPLRALLRLLLQDRAPMAAHKMTGRAATSRGLWSVLEERRRLVAEVAAAWRAAGLDALVCPAYPMPAPPLTDAARLAGTQATTGVYSLMNFPVGVVPVTHETQDDQEKLEDYPTHHAALRNVKEATRGAEGLPIGVQVIGLPWQEEIVCRVMLDLETQLKRQG</sequence>
<dbReference type="InterPro" id="IPR052096">
    <property type="entry name" value="Endocannabinoid_amidase"/>
</dbReference>
<evidence type="ECO:0000313" key="3">
    <source>
        <dbReference type="Proteomes" id="UP000324222"/>
    </source>
</evidence>
<dbReference type="PANTHER" id="PTHR45847">
    <property type="entry name" value="FATTY ACID AMIDE HYDROLASE"/>
    <property type="match status" value="1"/>
</dbReference>
<dbReference type="SUPFAM" id="SSF75304">
    <property type="entry name" value="Amidase signature (AS) enzymes"/>
    <property type="match status" value="1"/>
</dbReference>
<dbReference type="Proteomes" id="UP000324222">
    <property type="component" value="Unassembled WGS sequence"/>
</dbReference>
<comment type="caution">
    <text evidence="2">The sequence shown here is derived from an EMBL/GenBank/DDBJ whole genome shotgun (WGS) entry which is preliminary data.</text>
</comment>
<dbReference type="InterPro" id="IPR036928">
    <property type="entry name" value="AS_sf"/>
</dbReference>
<reference evidence="2 3" key="1">
    <citation type="submission" date="2019-05" db="EMBL/GenBank/DDBJ databases">
        <title>Another draft genome of Portunus trituberculatus and its Hox gene families provides insights of decapod evolution.</title>
        <authorList>
            <person name="Jeong J.-H."/>
            <person name="Song I."/>
            <person name="Kim S."/>
            <person name="Choi T."/>
            <person name="Kim D."/>
            <person name="Ryu S."/>
            <person name="Kim W."/>
        </authorList>
    </citation>
    <scope>NUCLEOTIDE SEQUENCE [LARGE SCALE GENOMIC DNA]</scope>
    <source>
        <tissue evidence="2">Muscle</tissue>
    </source>
</reference>
<dbReference type="Pfam" id="PF01425">
    <property type="entry name" value="Amidase"/>
    <property type="match status" value="1"/>
</dbReference>
<keyword evidence="3" id="KW-1185">Reference proteome</keyword>
<organism evidence="2 3">
    <name type="scientific">Portunus trituberculatus</name>
    <name type="common">Swimming crab</name>
    <name type="synonym">Neptunus trituberculatus</name>
    <dbReference type="NCBI Taxonomy" id="210409"/>
    <lineage>
        <taxon>Eukaryota</taxon>
        <taxon>Metazoa</taxon>
        <taxon>Ecdysozoa</taxon>
        <taxon>Arthropoda</taxon>
        <taxon>Crustacea</taxon>
        <taxon>Multicrustacea</taxon>
        <taxon>Malacostraca</taxon>
        <taxon>Eumalacostraca</taxon>
        <taxon>Eucarida</taxon>
        <taxon>Decapoda</taxon>
        <taxon>Pleocyemata</taxon>
        <taxon>Brachyura</taxon>
        <taxon>Eubrachyura</taxon>
        <taxon>Portunoidea</taxon>
        <taxon>Portunidae</taxon>
        <taxon>Portuninae</taxon>
        <taxon>Portunus</taxon>
    </lineage>
</organism>
<dbReference type="Gene3D" id="3.90.1300.10">
    <property type="entry name" value="Amidase signature (AS) domain"/>
    <property type="match status" value="1"/>
</dbReference>
<evidence type="ECO:0000259" key="1">
    <source>
        <dbReference type="Pfam" id="PF01425"/>
    </source>
</evidence>
<dbReference type="GO" id="GO:0017064">
    <property type="term" value="F:fatty acid amide hydrolase activity"/>
    <property type="evidence" value="ECO:0007669"/>
    <property type="project" value="TreeGrafter"/>
</dbReference>
<dbReference type="InterPro" id="IPR023631">
    <property type="entry name" value="Amidase_dom"/>
</dbReference>
<dbReference type="GO" id="GO:0009062">
    <property type="term" value="P:fatty acid catabolic process"/>
    <property type="evidence" value="ECO:0007669"/>
    <property type="project" value="TreeGrafter"/>
</dbReference>
<dbReference type="GO" id="GO:0004040">
    <property type="term" value="F:amidase activity"/>
    <property type="evidence" value="ECO:0007669"/>
    <property type="project" value="TreeGrafter"/>
</dbReference>
<feature type="domain" description="Amidase" evidence="1">
    <location>
        <begin position="21"/>
        <end position="365"/>
    </location>
</feature>
<protein>
    <submittedName>
        <fullName evidence="2">Fatty-acid amide hydrolase 1</fullName>
    </submittedName>
</protein>
<accession>A0A5B7E182</accession>
<keyword evidence="2" id="KW-0378">Hydrolase</keyword>
<evidence type="ECO:0000313" key="2">
    <source>
        <dbReference type="EMBL" id="MPC27752.1"/>
    </source>
</evidence>
<dbReference type="EMBL" id="VSRR010001797">
    <property type="protein sequence ID" value="MPC27752.1"/>
    <property type="molecule type" value="Genomic_DNA"/>
</dbReference>
<dbReference type="AlphaFoldDB" id="A0A5B7E182"/>
<name>A0A5B7E182_PORTR</name>
<dbReference type="OrthoDB" id="6428749at2759"/>
<gene>
    <name evidence="2" type="primary">FAAH</name>
    <name evidence="2" type="ORF">E2C01_020932</name>
</gene>
<proteinExistence type="predicted"/>
<dbReference type="PANTHER" id="PTHR45847:SF6">
    <property type="entry name" value="FATTY ACID AMIDE HYDROLASE"/>
    <property type="match status" value="1"/>
</dbReference>